<evidence type="ECO:0000256" key="16">
    <source>
        <dbReference type="PIRSR" id="PIRSR001191-2"/>
    </source>
</evidence>
<dbReference type="Pfam" id="PF00045">
    <property type="entry name" value="Hemopexin"/>
    <property type="match status" value="2"/>
</dbReference>
<evidence type="ECO:0000256" key="7">
    <source>
        <dbReference type="ARBA" id="ARBA00022729"/>
    </source>
</evidence>
<feature type="binding site" evidence="17">
    <location>
        <position position="313"/>
    </location>
    <ligand>
        <name>Ca(2+)</name>
        <dbReference type="ChEBI" id="CHEBI:29108"/>
        <label>4</label>
    </ligand>
</feature>
<evidence type="ECO:0000256" key="8">
    <source>
        <dbReference type="ARBA" id="ARBA00022737"/>
    </source>
</evidence>
<keyword evidence="6 16" id="KW-0479">Metal-binding</keyword>
<feature type="binding site" evidence="17">
    <location>
        <position position="199"/>
    </location>
    <ligand>
        <name>Ca(2+)</name>
        <dbReference type="ChEBI" id="CHEBI:29108"/>
        <label>1</label>
    </ligand>
</feature>
<feature type="binding site" evidence="17">
    <location>
        <position position="406"/>
    </location>
    <ligand>
        <name>Ca(2+)</name>
        <dbReference type="ChEBI" id="CHEBI:29108"/>
        <label>5</label>
    </ligand>
</feature>
<dbReference type="SMART" id="SM00235">
    <property type="entry name" value="ZnMc"/>
    <property type="match status" value="1"/>
</dbReference>
<feature type="binding site" evidence="17">
    <location>
        <position position="192"/>
    </location>
    <ligand>
        <name>Ca(2+)</name>
        <dbReference type="ChEBI" id="CHEBI:29108"/>
        <label>2</label>
    </ligand>
</feature>
<dbReference type="InterPro" id="IPR002477">
    <property type="entry name" value="Peptidoglycan-bd-like"/>
</dbReference>
<evidence type="ECO:0000256" key="3">
    <source>
        <dbReference type="ARBA" id="ARBA00022525"/>
    </source>
</evidence>
<feature type="binding site" evidence="17">
    <location>
        <position position="168"/>
    </location>
    <ligand>
        <name>Zn(2+)</name>
        <dbReference type="ChEBI" id="CHEBI:29105"/>
        <label>1</label>
    </ligand>
</feature>
<dbReference type="SUPFAM" id="SSF55486">
    <property type="entry name" value="Metalloproteases ('zincins'), catalytic domain"/>
    <property type="match status" value="1"/>
</dbReference>
<dbReference type="GO" id="GO:0031012">
    <property type="term" value="C:extracellular matrix"/>
    <property type="evidence" value="ECO:0007669"/>
    <property type="project" value="InterPro"/>
</dbReference>
<dbReference type="InterPro" id="IPR033739">
    <property type="entry name" value="M10A_MMP"/>
</dbReference>
<feature type="binding site" evidence="17">
    <location>
        <position position="453"/>
    </location>
    <ligand>
        <name>Ca(2+)</name>
        <dbReference type="ChEBI" id="CHEBI:29108"/>
        <label>4</label>
    </ligand>
</feature>
<feature type="chain" id="PRO_5018717303" evidence="23">
    <location>
        <begin position="20"/>
        <end position="493"/>
    </location>
</feature>
<dbReference type="GO" id="GO:0004222">
    <property type="term" value="F:metalloendopeptidase activity"/>
    <property type="evidence" value="ECO:0007669"/>
    <property type="project" value="InterPro"/>
</dbReference>
<comment type="similarity">
    <text evidence="2">Belongs to the peptidase M10A family.</text>
</comment>
<dbReference type="PANTHER" id="PTHR10201">
    <property type="entry name" value="MATRIX METALLOPROTEINASE"/>
    <property type="match status" value="1"/>
</dbReference>
<evidence type="ECO:0000256" key="12">
    <source>
        <dbReference type="ARBA" id="ARBA00023049"/>
    </source>
</evidence>
<comment type="cofactor">
    <cofactor evidence="17">
        <name>Ca(2+)</name>
        <dbReference type="ChEBI" id="CHEBI:29108"/>
    </cofactor>
    <text evidence="17">Can bind about 5 Ca(2+) ions per subunit.</text>
</comment>
<feature type="binding site" evidence="16">
    <location>
        <position position="220"/>
    </location>
    <ligand>
        <name>Zn(2+)</name>
        <dbReference type="ChEBI" id="CHEBI:29105"/>
        <label>2</label>
        <note>catalytic</note>
    </ligand>
</feature>
<feature type="domain" description="Peptidase metallopeptidase" evidence="24">
    <location>
        <begin position="103"/>
        <end position="262"/>
    </location>
</feature>
<keyword evidence="26" id="KW-1185">Reference proteome</keyword>
<dbReference type="InterPro" id="IPR006026">
    <property type="entry name" value="Peptidase_Metallo"/>
</dbReference>
<dbReference type="Gene3D" id="2.110.10.10">
    <property type="entry name" value="Hemopexin-like domain"/>
    <property type="match status" value="1"/>
</dbReference>
<dbReference type="STRING" id="56723.ENSLBEP00000015993"/>
<evidence type="ECO:0000256" key="11">
    <source>
        <dbReference type="ARBA" id="ARBA00022837"/>
    </source>
</evidence>
<dbReference type="Gene3D" id="3.40.390.10">
    <property type="entry name" value="Collagenase (Catalytic Domain)"/>
    <property type="match status" value="1"/>
</dbReference>
<dbReference type="GO" id="GO:0006508">
    <property type="term" value="P:proteolysis"/>
    <property type="evidence" value="ECO:0007669"/>
    <property type="project" value="UniProtKB-KW"/>
</dbReference>
<dbReference type="GO" id="GO:0030574">
    <property type="term" value="P:collagen catabolic process"/>
    <property type="evidence" value="ECO:0007669"/>
    <property type="project" value="TreeGrafter"/>
</dbReference>
<dbReference type="PRINTS" id="PR00138">
    <property type="entry name" value="MATRIXIN"/>
</dbReference>
<sequence>IMEGSLPLMIVVIVALCGAVPLPTPSQEEISKEYLSQYFSDVGVSAPNSIWRSSLDSFDDTLRKMQEFFGLEVTGQLDSNTIEVMAQPRCGYTDVTRYSHFAGNPKWRKPLITYRITQYTPDLNQRDVDAAIAKALKVYSDVIPLDFKQVYSGTADMMMKFKGRDHEDFAPFDGQGGVLAHAFSPGEGLGGDAHFDEDETWTLTSSGTNLFLVAAHELGHALGLGHSKVKTALMFPTYQYVTTEDYELSEDDRQGVQALYGARETSAQPTTKPDPNPKPTKMPSPKRQPNPEPDPEPTSEPPPDRCSRYLIFDAATSINGSLHFFKDGHFWKRGSSWDGISVEKIESVWPGIKKVDAAYEYKKTNTVIFFEGDHYWGINGNTVLPGYPKPISDFDLPSSVTKVDAAVYVPFTSRTLIFVRGKYWSYNEMLGRMDSGYPKTISIELSGIGYNVDSAFQNRGYLYFSSGFRQTEYHYERKRVIRTMLNNGWMDCN</sequence>
<feature type="binding site" evidence="17">
    <location>
        <position position="166"/>
    </location>
    <ligand>
        <name>Zn(2+)</name>
        <dbReference type="ChEBI" id="CHEBI:29105"/>
        <label>1</label>
    </ligand>
</feature>
<feature type="modified residue" description="Phosphotyrosine; by PKDCC" evidence="19">
    <location>
        <position position="387"/>
    </location>
</feature>
<evidence type="ECO:0000256" key="14">
    <source>
        <dbReference type="ARBA" id="ARBA00023157"/>
    </source>
</evidence>
<evidence type="ECO:0000259" key="24">
    <source>
        <dbReference type="SMART" id="SM00235"/>
    </source>
</evidence>
<feature type="short sequence motif" description="Cysteine switch" evidence="20">
    <location>
        <begin position="88"/>
        <end position="95"/>
    </location>
</feature>
<comment type="cofactor">
    <cofactor evidence="17">
        <name>Zn(2+)</name>
        <dbReference type="ChEBI" id="CHEBI:29105"/>
    </cofactor>
    <text evidence="17">Binds 2 Zn(2+) ions per subunit.</text>
</comment>
<evidence type="ECO:0000256" key="23">
    <source>
        <dbReference type="SAM" id="SignalP"/>
    </source>
</evidence>
<proteinExistence type="inferred from homology"/>
<keyword evidence="4" id="KW-0272">Extracellular matrix</keyword>
<evidence type="ECO:0000256" key="2">
    <source>
        <dbReference type="ARBA" id="ARBA00010370"/>
    </source>
</evidence>
<dbReference type="CDD" id="cd04278">
    <property type="entry name" value="ZnMc_MMP"/>
    <property type="match status" value="1"/>
</dbReference>
<feature type="binding site" description="in inhibited form" evidence="17">
    <location>
        <position position="90"/>
    </location>
    <ligand>
        <name>Zn(2+)</name>
        <dbReference type="ChEBI" id="CHEBI:29105"/>
        <label>2</label>
        <note>catalytic</note>
    </ligand>
</feature>
<dbReference type="PIRSF" id="PIRSF001191">
    <property type="entry name" value="Peptidase_M10A_matrix"/>
    <property type="match status" value="1"/>
</dbReference>
<evidence type="ECO:0000256" key="10">
    <source>
        <dbReference type="ARBA" id="ARBA00022833"/>
    </source>
</evidence>
<keyword evidence="13" id="KW-0865">Zymogen</keyword>
<dbReference type="InterPro" id="IPR018487">
    <property type="entry name" value="Hemopexin-like_repeat"/>
</dbReference>
<dbReference type="SMART" id="SM00120">
    <property type="entry name" value="HX"/>
    <property type="match status" value="4"/>
</dbReference>
<dbReference type="AlphaFoldDB" id="A0A3Q3F991"/>
<dbReference type="InterPro" id="IPR036365">
    <property type="entry name" value="PGBD-like_sf"/>
</dbReference>
<dbReference type="Pfam" id="PF01471">
    <property type="entry name" value="PG_binding_1"/>
    <property type="match status" value="1"/>
</dbReference>
<keyword evidence="5" id="KW-0645">Protease</keyword>
<keyword evidence="9" id="KW-0378">Hydrolase</keyword>
<dbReference type="PANTHER" id="PTHR10201:SF316">
    <property type="entry name" value="STROMELYSIN-2 PRECURSOR"/>
    <property type="match status" value="1"/>
</dbReference>
<keyword evidence="8" id="KW-0677">Repeat</keyword>
<comment type="subcellular location">
    <subcellularLocation>
        <location evidence="1">Secreted</location>
        <location evidence="1">Extracellular space</location>
        <location evidence="1">Extracellular matrix</location>
    </subcellularLocation>
</comment>
<dbReference type="InParanoid" id="A0A3Q3F991"/>
<feature type="repeat" description="Hemopexin" evidence="21">
    <location>
        <begin position="400"/>
        <end position="448"/>
    </location>
</feature>
<dbReference type="SUPFAM" id="SSF47090">
    <property type="entry name" value="PGBD-like"/>
    <property type="match status" value="1"/>
</dbReference>
<evidence type="ECO:0000256" key="9">
    <source>
        <dbReference type="ARBA" id="ARBA00022801"/>
    </source>
</evidence>
<evidence type="ECO:0000256" key="18">
    <source>
        <dbReference type="PIRSR" id="PIRSR621190-3"/>
    </source>
</evidence>
<dbReference type="GO" id="GO:0030198">
    <property type="term" value="P:extracellular matrix organization"/>
    <property type="evidence" value="ECO:0007669"/>
    <property type="project" value="TreeGrafter"/>
</dbReference>
<dbReference type="FunFam" id="2.110.10.10:FF:000002">
    <property type="entry name" value="Matrix metallopeptidase 3"/>
    <property type="match status" value="1"/>
</dbReference>
<feature type="active site" evidence="15">
    <location>
        <position position="217"/>
    </location>
</feature>
<feature type="region of interest" description="Disordered" evidence="22">
    <location>
        <begin position="260"/>
        <end position="306"/>
    </location>
</feature>
<feature type="binding site" evidence="17">
    <location>
        <position position="358"/>
    </location>
    <ligand>
        <name>Ca(2+)</name>
        <dbReference type="ChEBI" id="CHEBI:29108"/>
        <label>5</label>
    </ligand>
</feature>
<reference evidence="25" key="2">
    <citation type="submission" date="2025-09" db="UniProtKB">
        <authorList>
            <consortium name="Ensembl"/>
        </authorList>
    </citation>
    <scope>IDENTIFICATION</scope>
</reference>
<protein>
    <submittedName>
        <fullName evidence="25">Matrix metallopeptidase 30</fullName>
    </submittedName>
</protein>
<evidence type="ECO:0000256" key="6">
    <source>
        <dbReference type="ARBA" id="ARBA00022723"/>
    </source>
</evidence>
<dbReference type="PROSITE" id="PS51642">
    <property type="entry name" value="HEMOPEXIN_2"/>
    <property type="match status" value="2"/>
</dbReference>
<feature type="binding site" evidence="17">
    <location>
        <position position="199"/>
    </location>
    <ligand>
        <name>Ca(2+)</name>
        <dbReference type="ChEBI" id="CHEBI:29108"/>
        <label>3</label>
    </ligand>
</feature>
<evidence type="ECO:0000256" key="20">
    <source>
        <dbReference type="PIRSR" id="PIRSR621190-5"/>
    </source>
</evidence>
<feature type="signal peptide" evidence="23">
    <location>
        <begin position="1"/>
        <end position="19"/>
    </location>
</feature>
<reference evidence="25" key="1">
    <citation type="submission" date="2025-08" db="UniProtKB">
        <authorList>
            <consortium name="Ensembl"/>
        </authorList>
    </citation>
    <scope>IDENTIFICATION</scope>
</reference>
<keyword evidence="11 17" id="KW-0106">Calcium</keyword>
<feature type="disulfide bond" evidence="18">
    <location>
        <begin position="306"/>
        <end position="492"/>
    </location>
</feature>
<evidence type="ECO:0000256" key="19">
    <source>
        <dbReference type="PIRSR" id="PIRSR621190-4"/>
    </source>
</evidence>
<dbReference type="GeneTree" id="ENSGT00940000167100"/>
<dbReference type="Ensembl" id="ENSLBET00000016929.1">
    <property type="protein sequence ID" value="ENSLBEP00000015993.1"/>
    <property type="gene ID" value="ENSLBEG00000012303.1"/>
</dbReference>
<keyword evidence="14 18" id="KW-1015">Disulfide bond</keyword>
<feature type="binding site" evidence="16">
    <location>
        <position position="216"/>
    </location>
    <ligand>
        <name>Zn(2+)</name>
        <dbReference type="ChEBI" id="CHEBI:29105"/>
        <label>2</label>
        <note>catalytic</note>
    </ligand>
</feature>
<evidence type="ECO:0000256" key="1">
    <source>
        <dbReference type="ARBA" id="ARBA00004498"/>
    </source>
</evidence>
<feature type="binding site" evidence="17">
    <location>
        <position position="173"/>
    </location>
    <ligand>
        <name>Ca(2+)</name>
        <dbReference type="ChEBI" id="CHEBI:29108"/>
        <label>3</label>
    </ligand>
</feature>
<keyword evidence="12" id="KW-0482">Metalloprotease</keyword>
<keyword evidence="3" id="KW-0964">Secreted</keyword>
<evidence type="ECO:0000256" key="13">
    <source>
        <dbReference type="ARBA" id="ARBA00023145"/>
    </source>
</evidence>
<keyword evidence="10 16" id="KW-0862">Zinc</keyword>
<evidence type="ECO:0000256" key="17">
    <source>
        <dbReference type="PIRSR" id="PIRSR621190-2"/>
    </source>
</evidence>
<evidence type="ECO:0000313" key="26">
    <source>
        <dbReference type="Proteomes" id="UP000261660"/>
    </source>
</evidence>
<dbReference type="InterPro" id="IPR001818">
    <property type="entry name" value="Pept_M10_metallopeptidase"/>
</dbReference>
<evidence type="ECO:0000313" key="25">
    <source>
        <dbReference type="Ensembl" id="ENSLBEP00000015993.1"/>
    </source>
</evidence>
<feature type="binding site" evidence="17">
    <location>
        <position position="156"/>
    </location>
    <ligand>
        <name>Ca(2+)</name>
        <dbReference type="ChEBI" id="CHEBI:29108"/>
        <label>2</label>
    </ligand>
</feature>
<evidence type="ECO:0000256" key="15">
    <source>
        <dbReference type="PIRSR" id="PIRSR001191-1"/>
    </source>
</evidence>
<feature type="binding site" evidence="17">
    <location>
        <position position="194"/>
    </location>
    <ligand>
        <name>Zn(2+)</name>
        <dbReference type="ChEBI" id="CHEBI:29105"/>
        <label>1</label>
    </ligand>
</feature>
<dbReference type="InterPro" id="IPR024079">
    <property type="entry name" value="MetalloPept_cat_dom_sf"/>
</dbReference>
<dbReference type="Proteomes" id="UP000261660">
    <property type="component" value="Unplaced"/>
</dbReference>
<evidence type="ECO:0000256" key="21">
    <source>
        <dbReference type="PROSITE-ProRule" id="PRU01011"/>
    </source>
</evidence>
<feature type="binding site" evidence="17">
    <location>
        <position position="356"/>
    </location>
    <ligand>
        <name>Ca(2+)</name>
        <dbReference type="ChEBI" id="CHEBI:29108"/>
        <label>4</label>
    </ligand>
</feature>
<feature type="binding site" evidence="17">
    <location>
        <position position="196"/>
    </location>
    <ligand>
        <name>Ca(2+)</name>
        <dbReference type="ChEBI" id="CHEBI:29108"/>
        <label>3</label>
    </ligand>
</feature>
<feature type="binding site" evidence="17">
    <location>
        <position position="122"/>
    </location>
    <ligand>
        <name>Ca(2+)</name>
        <dbReference type="ChEBI" id="CHEBI:29108"/>
        <label>1</label>
    </ligand>
</feature>
<organism evidence="25 26">
    <name type="scientific">Labrus bergylta</name>
    <name type="common">ballan wrasse</name>
    <dbReference type="NCBI Taxonomy" id="56723"/>
    <lineage>
        <taxon>Eukaryota</taxon>
        <taxon>Metazoa</taxon>
        <taxon>Chordata</taxon>
        <taxon>Craniata</taxon>
        <taxon>Vertebrata</taxon>
        <taxon>Euteleostomi</taxon>
        <taxon>Actinopterygii</taxon>
        <taxon>Neopterygii</taxon>
        <taxon>Teleostei</taxon>
        <taxon>Neoteleostei</taxon>
        <taxon>Acanthomorphata</taxon>
        <taxon>Eupercaria</taxon>
        <taxon>Labriformes</taxon>
        <taxon>Labridae</taxon>
        <taxon>Labrus</taxon>
    </lineage>
</organism>
<feature type="repeat" description="Hemopexin" evidence="21">
    <location>
        <begin position="352"/>
        <end position="398"/>
    </location>
</feature>
<dbReference type="CDD" id="cd00094">
    <property type="entry name" value="HX"/>
    <property type="match status" value="1"/>
</dbReference>
<feature type="binding site" evidence="17">
    <location>
        <position position="190"/>
    </location>
    <ligand>
        <name>Ca(2+)</name>
        <dbReference type="ChEBI" id="CHEBI:29108"/>
        <label>2</label>
    </ligand>
</feature>
<dbReference type="SUPFAM" id="SSF50923">
    <property type="entry name" value="Hemopexin-like domain"/>
    <property type="match status" value="1"/>
</dbReference>
<feature type="binding site" evidence="17">
    <location>
        <position position="181"/>
    </location>
    <ligand>
        <name>Zn(2+)</name>
        <dbReference type="ChEBI" id="CHEBI:29105"/>
        <label>1</label>
    </ligand>
</feature>
<feature type="compositionally biased region" description="Pro residues" evidence="22">
    <location>
        <begin position="272"/>
        <end position="301"/>
    </location>
</feature>
<feature type="binding site" evidence="17">
    <location>
        <position position="234"/>
    </location>
    <ligand>
        <name>Zn(2+)</name>
        <dbReference type="ChEBI" id="CHEBI:29105"/>
        <label>2</label>
        <note>catalytic</note>
    </ligand>
</feature>
<evidence type="ECO:0000256" key="5">
    <source>
        <dbReference type="ARBA" id="ARBA00022670"/>
    </source>
</evidence>
<name>A0A3Q3F991_9LABR</name>
<keyword evidence="7 23" id="KW-0732">Signal</keyword>
<feature type="binding site" evidence="17">
    <location>
        <position position="174"/>
    </location>
    <ligand>
        <name>Ca(2+)</name>
        <dbReference type="ChEBI" id="CHEBI:29108"/>
        <label>3</label>
    </ligand>
</feature>
<evidence type="ECO:0000256" key="4">
    <source>
        <dbReference type="ARBA" id="ARBA00022530"/>
    </source>
</evidence>
<dbReference type="InterPro" id="IPR000585">
    <property type="entry name" value="Hemopexin-like_dom"/>
</dbReference>
<dbReference type="FunFam" id="3.40.390.10:FF:000007">
    <property type="entry name" value="Collagenase 3"/>
    <property type="match status" value="1"/>
</dbReference>
<dbReference type="Pfam" id="PF00413">
    <property type="entry name" value="Peptidase_M10"/>
    <property type="match status" value="1"/>
</dbReference>
<dbReference type="GO" id="GO:0008270">
    <property type="term" value="F:zinc ion binding"/>
    <property type="evidence" value="ECO:0007669"/>
    <property type="project" value="InterPro"/>
</dbReference>
<dbReference type="InterPro" id="IPR036375">
    <property type="entry name" value="Hemopexin-like_dom_sf"/>
</dbReference>
<evidence type="ECO:0000256" key="22">
    <source>
        <dbReference type="SAM" id="MobiDB-lite"/>
    </source>
</evidence>
<accession>A0A3Q3F991</accession>
<feature type="binding site" evidence="16">
    <location>
        <position position="226"/>
    </location>
    <ligand>
        <name>Zn(2+)</name>
        <dbReference type="ChEBI" id="CHEBI:29105"/>
        <label>2</label>
        <note>catalytic</note>
    </ligand>
</feature>
<dbReference type="InterPro" id="IPR021190">
    <property type="entry name" value="Pept_M10A"/>
</dbReference>